<evidence type="ECO:0000313" key="2">
    <source>
        <dbReference type="Proteomes" id="UP000024635"/>
    </source>
</evidence>
<dbReference type="Proteomes" id="UP000024635">
    <property type="component" value="Unassembled WGS sequence"/>
</dbReference>
<keyword evidence="2" id="KW-1185">Reference proteome</keyword>
<accession>A0A016V4U3</accession>
<comment type="caution">
    <text evidence="1">The sequence shown here is derived from an EMBL/GenBank/DDBJ whole genome shotgun (WGS) entry which is preliminary data.</text>
</comment>
<evidence type="ECO:0000313" key="1">
    <source>
        <dbReference type="EMBL" id="EYC21753.1"/>
    </source>
</evidence>
<sequence length="121" mass="13358">MFGSDPVGTGRCTILNRLDGMSDFGRENRRDDKSILPEMAWREVDKAVEEVRVEVVDDLLHYPSAKSRQVLRMLLPASAASTNSAARLSLRSSFIASLHRLARTYAVSCLQLSLLHAGVSV</sequence>
<name>A0A016V4U3_9BILA</name>
<proteinExistence type="predicted"/>
<gene>
    <name evidence="1" type="primary">Acey_s0018.g3512</name>
    <name evidence="1" type="ORF">Y032_0018g3512</name>
</gene>
<reference evidence="2" key="1">
    <citation type="journal article" date="2015" name="Nat. Genet.">
        <title>The genome and transcriptome of the zoonotic hookworm Ancylostoma ceylanicum identify infection-specific gene families.</title>
        <authorList>
            <person name="Schwarz E.M."/>
            <person name="Hu Y."/>
            <person name="Antoshechkin I."/>
            <person name="Miller M.M."/>
            <person name="Sternberg P.W."/>
            <person name="Aroian R.V."/>
        </authorList>
    </citation>
    <scope>NUCLEOTIDE SEQUENCE</scope>
    <source>
        <strain evidence="2">HY135</strain>
    </source>
</reference>
<protein>
    <submittedName>
        <fullName evidence="1">Uncharacterized protein</fullName>
    </submittedName>
</protein>
<dbReference type="AlphaFoldDB" id="A0A016V4U3"/>
<organism evidence="1 2">
    <name type="scientific">Ancylostoma ceylanicum</name>
    <dbReference type="NCBI Taxonomy" id="53326"/>
    <lineage>
        <taxon>Eukaryota</taxon>
        <taxon>Metazoa</taxon>
        <taxon>Ecdysozoa</taxon>
        <taxon>Nematoda</taxon>
        <taxon>Chromadorea</taxon>
        <taxon>Rhabditida</taxon>
        <taxon>Rhabditina</taxon>
        <taxon>Rhabditomorpha</taxon>
        <taxon>Strongyloidea</taxon>
        <taxon>Ancylostomatidae</taxon>
        <taxon>Ancylostomatinae</taxon>
        <taxon>Ancylostoma</taxon>
    </lineage>
</organism>
<dbReference type="EMBL" id="JARK01001354">
    <property type="protein sequence ID" value="EYC21753.1"/>
    <property type="molecule type" value="Genomic_DNA"/>
</dbReference>